<organism evidence="2 3">
    <name type="scientific">Phenylobacterium kunshanense</name>
    <dbReference type="NCBI Taxonomy" id="1445034"/>
    <lineage>
        <taxon>Bacteria</taxon>
        <taxon>Pseudomonadati</taxon>
        <taxon>Pseudomonadota</taxon>
        <taxon>Alphaproteobacteria</taxon>
        <taxon>Caulobacterales</taxon>
        <taxon>Caulobacteraceae</taxon>
        <taxon>Phenylobacterium</taxon>
    </lineage>
</organism>
<dbReference type="Pfam" id="PF11288">
    <property type="entry name" value="DUF3089"/>
    <property type="match status" value="1"/>
</dbReference>
<protein>
    <submittedName>
        <fullName evidence="2">DUF3089 domain-containing protein</fullName>
    </submittedName>
</protein>
<gene>
    <name evidence="2" type="ORF">DJ019_02245</name>
</gene>
<dbReference type="OrthoDB" id="9794645at2"/>
<dbReference type="SUPFAM" id="SSF53474">
    <property type="entry name" value="alpha/beta-Hydrolases"/>
    <property type="match status" value="1"/>
</dbReference>
<keyword evidence="3" id="KW-1185">Reference proteome</keyword>
<dbReference type="AlphaFoldDB" id="A0A328BS73"/>
<dbReference type="InterPro" id="IPR021440">
    <property type="entry name" value="DUF3089"/>
</dbReference>
<sequence length="365" mass="40290">MSEPQPIQRRRGWWLTSLLGVALILAIAVVVFWGDLVSTALDPKVPFQTYDPPPAPDYANAASWYLRPGSANGLDADVFFIAPTTYDGGRNWNARLNARKASRQFERVMAPNYVGPFVGVGRVFAPRYRQASLYSLTTLREDAREARQFAYSDVRDAFRHYIQHDNGGRPFLIVGVEQGGTLGLRLLAEEVARDPMLQGRLVAAYLVDTVAPADSPPIPPCVERRQAGCLAAWARVYEGDFDAAQRLLDRALVWNARGELVNLAPRPALCFNPILGAVSDQPAPARLHLGAANATGLEWGARPAFTARHVSARCEGGILKVSRPRSSAFKRSGNWADRRKAPGFNLFYADIEADAKHRLAAWRAR</sequence>
<keyword evidence="1" id="KW-1133">Transmembrane helix</keyword>
<reference evidence="2 3" key="1">
    <citation type="submission" date="2018-05" db="EMBL/GenBank/DDBJ databases">
        <authorList>
            <person name="Lanie J.A."/>
            <person name="Ng W.-L."/>
            <person name="Kazmierczak K.M."/>
            <person name="Andrzejewski T.M."/>
            <person name="Davidsen T.M."/>
            <person name="Wayne K.J."/>
            <person name="Tettelin H."/>
            <person name="Glass J.I."/>
            <person name="Rusch D."/>
            <person name="Podicherti R."/>
            <person name="Tsui H.-C.T."/>
            <person name="Winkler M.E."/>
        </authorList>
    </citation>
    <scope>NUCLEOTIDE SEQUENCE [LARGE SCALE GENOMIC DNA]</scope>
    <source>
        <strain evidence="2 3">BUT-10</strain>
    </source>
</reference>
<evidence type="ECO:0000256" key="1">
    <source>
        <dbReference type="SAM" id="Phobius"/>
    </source>
</evidence>
<keyword evidence="1" id="KW-0812">Transmembrane</keyword>
<feature type="transmembrane region" description="Helical" evidence="1">
    <location>
        <begin position="12"/>
        <end position="34"/>
    </location>
</feature>
<name>A0A328BS73_9CAUL</name>
<keyword evidence="1" id="KW-0472">Membrane</keyword>
<dbReference type="RefSeq" id="WP_111274348.1">
    <property type="nucleotide sequence ID" value="NZ_QFYS01000001.1"/>
</dbReference>
<accession>A0A328BS73</accession>
<dbReference type="EMBL" id="QFYS01000001">
    <property type="protein sequence ID" value="RAK68856.1"/>
    <property type="molecule type" value="Genomic_DNA"/>
</dbReference>
<evidence type="ECO:0000313" key="2">
    <source>
        <dbReference type="EMBL" id="RAK68856.1"/>
    </source>
</evidence>
<evidence type="ECO:0000313" key="3">
    <source>
        <dbReference type="Proteomes" id="UP000249524"/>
    </source>
</evidence>
<proteinExistence type="predicted"/>
<dbReference type="InterPro" id="IPR029058">
    <property type="entry name" value="AB_hydrolase_fold"/>
</dbReference>
<dbReference type="Proteomes" id="UP000249524">
    <property type="component" value="Unassembled WGS sequence"/>
</dbReference>
<comment type="caution">
    <text evidence="2">The sequence shown here is derived from an EMBL/GenBank/DDBJ whole genome shotgun (WGS) entry which is preliminary data.</text>
</comment>